<dbReference type="NCBIfam" id="TIGR03244">
    <property type="entry name" value="arg_catab_AstA"/>
    <property type="match status" value="1"/>
</dbReference>
<reference evidence="6" key="1">
    <citation type="submission" date="2016-10" db="EMBL/GenBank/DDBJ databases">
        <authorList>
            <person name="Varghese N."/>
            <person name="Submissions S."/>
        </authorList>
    </citation>
    <scope>NUCLEOTIDE SEQUENCE [LARGE SCALE GENOMIC DNA]</scope>
    <source>
        <strain evidence="6">2SM5</strain>
    </source>
</reference>
<keyword evidence="2 5" id="KW-0808">Transferase</keyword>
<sequence>MLVRAARMDDLPALLELASQAGSGMTSLPASEDRLGRRIQTVAASFAGDLPLEDADYLFVMEDAKGQVVGTSGMVAAAGMREPWYSYRVGLTVTASRELDVYRQQPTLFLNNDLTGATALCSLYLDMPHRHSLNGRLLSKARFIHMAEFASDFSPRVMAELRGLSDRQGRSPFWDSLGRHFFRMDFARADYLTGTGSKAFIAEMMPKFPLYTCFLSPEARAAIACVHPDSAPALAMLTEEGLNYQGYIDIFDGGITIEAPRNHIRSINESQLLILAIGTPGDEAQTWLVHNRERENCRITAAAGRVAAGTLVVAPETAGLLRLRAGTPVRAVALVGGPGSIADPYAPG</sequence>
<dbReference type="InterPro" id="IPR007041">
    <property type="entry name" value="Arg_succinylTrfase_AstA/AruG"/>
</dbReference>
<evidence type="ECO:0000313" key="6">
    <source>
        <dbReference type="Proteomes" id="UP000243426"/>
    </source>
</evidence>
<dbReference type="SUPFAM" id="SSF55729">
    <property type="entry name" value="Acyl-CoA N-acyltransferases (Nat)"/>
    <property type="match status" value="1"/>
</dbReference>
<protein>
    <recommendedName>
        <fullName evidence="4">Arginine N-succinyltransferase</fullName>
        <ecNumber evidence="4">2.3.1.109</ecNumber>
    </recommendedName>
</protein>
<dbReference type="PANTHER" id="PTHR30420">
    <property type="entry name" value="N-SUCCINYLARGININE DIHYDROLASE"/>
    <property type="match status" value="1"/>
</dbReference>
<dbReference type="EC" id="2.3.1.109" evidence="4"/>
<dbReference type="AlphaFoldDB" id="A0A1H1T3U8"/>
<dbReference type="Proteomes" id="UP000243426">
    <property type="component" value="Chromosome I"/>
</dbReference>
<accession>A0A1H1T3U8</accession>
<dbReference type="Pfam" id="PF04958">
    <property type="entry name" value="AstA"/>
    <property type="match status" value="1"/>
</dbReference>
<dbReference type="GO" id="GO:0008791">
    <property type="term" value="F:arginine N-succinyltransferase activity"/>
    <property type="evidence" value="ECO:0007669"/>
    <property type="project" value="UniProtKB-UniRule"/>
</dbReference>
<evidence type="ECO:0000256" key="1">
    <source>
        <dbReference type="ARBA" id="ARBA00022503"/>
    </source>
</evidence>
<dbReference type="STRING" id="797277.SAMN05216198_2196"/>
<dbReference type="EMBL" id="LT629748">
    <property type="protein sequence ID" value="SDS54834.1"/>
    <property type="molecule type" value="Genomic_DNA"/>
</dbReference>
<evidence type="ECO:0000256" key="4">
    <source>
        <dbReference type="NCBIfam" id="TIGR03244"/>
    </source>
</evidence>
<evidence type="ECO:0000313" key="5">
    <source>
        <dbReference type="EMBL" id="SDS54834.1"/>
    </source>
</evidence>
<dbReference type="NCBIfam" id="TIGR03243">
    <property type="entry name" value="arg_catab_AOST"/>
    <property type="match status" value="1"/>
</dbReference>
<evidence type="ECO:0000256" key="2">
    <source>
        <dbReference type="ARBA" id="ARBA00022679"/>
    </source>
</evidence>
<dbReference type="GO" id="GO:0006527">
    <property type="term" value="P:L-arginine catabolic process"/>
    <property type="evidence" value="ECO:0007669"/>
    <property type="project" value="UniProtKB-UniRule"/>
</dbReference>
<dbReference type="RefSeq" id="WP_090273341.1">
    <property type="nucleotide sequence ID" value="NZ_LT629748.1"/>
</dbReference>
<proteinExistence type="predicted"/>
<keyword evidence="3" id="KW-0012">Acyltransferase</keyword>
<dbReference type="InterPro" id="IPR016181">
    <property type="entry name" value="Acyl_CoA_acyltransferase"/>
</dbReference>
<dbReference type="InterPro" id="IPR017650">
    <property type="entry name" value="Arginine_N-succinylTrfase"/>
</dbReference>
<gene>
    <name evidence="5" type="ORF">SAMN05216198_2196</name>
</gene>
<evidence type="ECO:0000256" key="3">
    <source>
        <dbReference type="ARBA" id="ARBA00023315"/>
    </source>
</evidence>
<organism evidence="5 6">
    <name type="scientific">Halopseudomonas litoralis</name>
    <dbReference type="NCBI Taxonomy" id="797277"/>
    <lineage>
        <taxon>Bacteria</taxon>
        <taxon>Pseudomonadati</taxon>
        <taxon>Pseudomonadota</taxon>
        <taxon>Gammaproteobacteria</taxon>
        <taxon>Pseudomonadales</taxon>
        <taxon>Pseudomonadaceae</taxon>
        <taxon>Halopseudomonas</taxon>
    </lineage>
</organism>
<dbReference type="OrthoDB" id="21121at2"/>
<keyword evidence="1" id="KW-0056">Arginine metabolism</keyword>
<name>A0A1H1T3U8_9GAMM</name>
<dbReference type="PANTHER" id="PTHR30420:SF1">
    <property type="entry name" value="ARGININE N-SUCCINYLTRANSFERASE"/>
    <property type="match status" value="1"/>
</dbReference>
<keyword evidence="6" id="KW-1185">Reference proteome</keyword>